<dbReference type="EMBL" id="JBHMFI010000001">
    <property type="protein sequence ID" value="MFB9073419.1"/>
    <property type="molecule type" value="Genomic_DNA"/>
</dbReference>
<accession>A0ABV5G3C0</accession>
<keyword evidence="3" id="KW-1185">Reference proteome</keyword>
<evidence type="ECO:0000313" key="3">
    <source>
        <dbReference type="Proteomes" id="UP001589575"/>
    </source>
</evidence>
<evidence type="ECO:0000256" key="1">
    <source>
        <dbReference type="SAM" id="MobiDB-lite"/>
    </source>
</evidence>
<dbReference type="Proteomes" id="UP001589575">
    <property type="component" value="Unassembled WGS sequence"/>
</dbReference>
<name>A0ABV5G3C0_9MICC</name>
<protein>
    <submittedName>
        <fullName evidence="2">Uncharacterized protein</fullName>
    </submittedName>
</protein>
<feature type="region of interest" description="Disordered" evidence="1">
    <location>
        <begin position="1"/>
        <end position="35"/>
    </location>
</feature>
<feature type="compositionally biased region" description="Basic and acidic residues" evidence="1">
    <location>
        <begin position="1"/>
        <end position="10"/>
    </location>
</feature>
<evidence type="ECO:0000313" key="2">
    <source>
        <dbReference type="EMBL" id="MFB9073419.1"/>
    </source>
</evidence>
<sequence>MLGSLHRDFSPESVPLTRLHGRRGQLTEAPLGSAGSSSRFLFVSVETTAISRAFGRPNSATPMPMIAMIVT</sequence>
<organism evidence="2 3">
    <name type="scientific">Citricoccus parietis</name>
    <dbReference type="NCBI Taxonomy" id="592307"/>
    <lineage>
        <taxon>Bacteria</taxon>
        <taxon>Bacillati</taxon>
        <taxon>Actinomycetota</taxon>
        <taxon>Actinomycetes</taxon>
        <taxon>Micrococcales</taxon>
        <taxon>Micrococcaceae</taxon>
        <taxon>Citricoccus</taxon>
    </lineage>
</organism>
<reference evidence="2 3" key="1">
    <citation type="submission" date="2024-09" db="EMBL/GenBank/DDBJ databases">
        <authorList>
            <person name="Sun Q."/>
            <person name="Mori K."/>
        </authorList>
    </citation>
    <scope>NUCLEOTIDE SEQUENCE [LARGE SCALE GENOMIC DNA]</scope>
    <source>
        <strain evidence="2 3">CCM 7609</strain>
    </source>
</reference>
<gene>
    <name evidence="2" type="ORF">ACFFX0_20345</name>
</gene>
<proteinExistence type="predicted"/>
<comment type="caution">
    <text evidence="2">The sequence shown here is derived from an EMBL/GenBank/DDBJ whole genome shotgun (WGS) entry which is preliminary data.</text>
</comment>